<dbReference type="Proteomes" id="UP000646548">
    <property type="component" value="Unassembled WGS sequence"/>
</dbReference>
<reference evidence="1" key="1">
    <citation type="journal article" name="BMC Genomics">
        <title>Long-read sequencing and de novo genome assembly of marine medaka (Oryzias melastigma).</title>
        <authorList>
            <person name="Liang P."/>
            <person name="Saqib H.S.A."/>
            <person name="Ni X."/>
            <person name="Shen Y."/>
        </authorList>
    </citation>
    <scope>NUCLEOTIDE SEQUENCE</scope>
    <source>
        <strain evidence="1">Bigg-433</strain>
    </source>
</reference>
<name>A0A834CVR9_ORYME</name>
<gene>
    <name evidence="1" type="ORF">FQA47_007979</name>
</gene>
<dbReference type="AlphaFoldDB" id="A0A834CVR9"/>
<protein>
    <submittedName>
        <fullName evidence="1">Uncharacterized protein</fullName>
    </submittedName>
</protein>
<comment type="caution">
    <text evidence="1">The sequence shown here is derived from an EMBL/GenBank/DDBJ whole genome shotgun (WGS) entry which is preliminary data.</text>
</comment>
<evidence type="ECO:0000313" key="2">
    <source>
        <dbReference type="Proteomes" id="UP000646548"/>
    </source>
</evidence>
<proteinExistence type="predicted"/>
<dbReference type="EMBL" id="WKFB01000170">
    <property type="protein sequence ID" value="KAF6733035.1"/>
    <property type="molecule type" value="Genomic_DNA"/>
</dbReference>
<organism evidence="1 2">
    <name type="scientific">Oryzias melastigma</name>
    <name type="common">Marine medaka</name>
    <dbReference type="NCBI Taxonomy" id="30732"/>
    <lineage>
        <taxon>Eukaryota</taxon>
        <taxon>Metazoa</taxon>
        <taxon>Chordata</taxon>
        <taxon>Craniata</taxon>
        <taxon>Vertebrata</taxon>
        <taxon>Euteleostomi</taxon>
        <taxon>Actinopterygii</taxon>
        <taxon>Neopterygii</taxon>
        <taxon>Teleostei</taxon>
        <taxon>Neoteleostei</taxon>
        <taxon>Acanthomorphata</taxon>
        <taxon>Ovalentaria</taxon>
        <taxon>Atherinomorphae</taxon>
        <taxon>Beloniformes</taxon>
        <taxon>Adrianichthyidae</taxon>
        <taxon>Oryziinae</taxon>
        <taxon>Oryzias</taxon>
    </lineage>
</organism>
<evidence type="ECO:0000313" key="1">
    <source>
        <dbReference type="EMBL" id="KAF6733035.1"/>
    </source>
</evidence>
<sequence length="110" mass="12032">MGWPGSPKIRSRYCITRHSPASAWRFNCLGAAFHLPQPGVQRRSARRVTCLGPAFSCMGRHSAEIGAAFHLPQPGVQRRSARRFTCLGPAFSGGLRAVQLHQPGVQRSPL</sequence>
<accession>A0A834CVR9</accession>